<proteinExistence type="predicted"/>
<dbReference type="AlphaFoldDB" id="A0AAP4UZV5"/>
<organism evidence="1 2">
    <name type="scientific">Aliarcobacter butzleri</name>
    <dbReference type="NCBI Taxonomy" id="28197"/>
    <lineage>
        <taxon>Bacteria</taxon>
        <taxon>Pseudomonadati</taxon>
        <taxon>Campylobacterota</taxon>
        <taxon>Epsilonproteobacteria</taxon>
        <taxon>Campylobacterales</taxon>
        <taxon>Arcobacteraceae</taxon>
        <taxon>Aliarcobacter</taxon>
    </lineage>
</organism>
<evidence type="ECO:0000313" key="2">
    <source>
        <dbReference type="Proteomes" id="UP001171508"/>
    </source>
</evidence>
<gene>
    <name evidence="1" type="ORF">PJV92_12100</name>
</gene>
<accession>A0AAP4UZV5</accession>
<reference evidence="1" key="1">
    <citation type="journal article" date="2023" name="Microorganisms">
        <title>Genomic Characterization of Arcobacter butzleri Strains Isolated from Various Sources in Lithuania.</title>
        <authorList>
            <person name="Uljanovas D."/>
            <person name="Golz G."/>
            <person name="Fleischmann S."/>
            <person name="Kudirkiene E."/>
            <person name="Kasetiene N."/>
            <person name="Grineviciene A."/>
            <person name="Tamuleviciene E."/>
            <person name="Aksomaitiene J."/>
            <person name="Alter T."/>
            <person name="Malakauskas M."/>
        </authorList>
    </citation>
    <scope>NUCLEOTIDE SEQUENCE</scope>
    <source>
        <strain evidence="1">H19</strain>
    </source>
</reference>
<dbReference type="RefSeq" id="WP_301344370.1">
    <property type="nucleotide sequence ID" value="NZ_JAPZCV010000053.1"/>
</dbReference>
<comment type="caution">
    <text evidence="1">The sequence shown here is derived from an EMBL/GenBank/DDBJ whole genome shotgun (WGS) entry which is preliminary data.</text>
</comment>
<reference evidence="1" key="2">
    <citation type="submission" date="2023-01" db="EMBL/GenBank/DDBJ databases">
        <authorList>
            <person name="Uljanovas D."/>
        </authorList>
    </citation>
    <scope>NUCLEOTIDE SEQUENCE</scope>
    <source>
        <strain evidence="1">H19</strain>
    </source>
</reference>
<evidence type="ECO:0000313" key="1">
    <source>
        <dbReference type="EMBL" id="MDN5133461.1"/>
    </source>
</evidence>
<sequence>MLNNSILKSIIELENLHWAWEKAKDFYNDDNYWCDELEIIDFQVNYENYLKKIQQEILENKYKLSPLKPIFFPKTKGENGELKNRQMFWVSIKDQVVWLAVMNVIGKYYDKQMPFWSYGNRLYVNIYPNKTESTEEKIQWLYGPYRNTTKKTYRSFGQSWPRFRKDIYITSKMCWDAKNLATECIHTWPADAL</sequence>
<dbReference type="EMBL" id="JAQJJM010000056">
    <property type="protein sequence ID" value="MDN5133461.1"/>
    <property type="molecule type" value="Genomic_DNA"/>
</dbReference>
<name>A0AAP4UZV5_9BACT</name>
<protein>
    <submittedName>
        <fullName evidence="1">Uncharacterized protein</fullName>
    </submittedName>
</protein>
<dbReference type="Proteomes" id="UP001171508">
    <property type="component" value="Unassembled WGS sequence"/>
</dbReference>